<organism evidence="7 8">
    <name type="scientific">Caenorhabditis briggsae</name>
    <dbReference type="NCBI Taxonomy" id="6238"/>
    <lineage>
        <taxon>Eukaryota</taxon>
        <taxon>Metazoa</taxon>
        <taxon>Ecdysozoa</taxon>
        <taxon>Nematoda</taxon>
        <taxon>Chromadorea</taxon>
        <taxon>Rhabditida</taxon>
        <taxon>Rhabditina</taxon>
        <taxon>Rhabditomorpha</taxon>
        <taxon>Rhabditoidea</taxon>
        <taxon>Rhabditidae</taxon>
        <taxon>Peloderinae</taxon>
        <taxon>Caenorhabditis</taxon>
    </lineage>
</organism>
<keyword evidence="5" id="KW-0812">Transmembrane</keyword>
<dbReference type="SMART" id="SM00369">
    <property type="entry name" value="LRR_TYP"/>
    <property type="match status" value="4"/>
</dbReference>
<evidence type="ECO:0000256" key="3">
    <source>
        <dbReference type="ARBA" id="ARBA00023786"/>
    </source>
</evidence>
<proteinExistence type="inferred from homology"/>
<evidence type="ECO:0000256" key="4">
    <source>
        <dbReference type="SAM" id="MobiDB-lite"/>
    </source>
</evidence>
<keyword evidence="1" id="KW-0433">Leucine-rich repeat</keyword>
<keyword evidence="5" id="KW-1133">Transmembrane helix</keyword>
<dbReference type="Proteomes" id="UP000827892">
    <property type="component" value="Chromosome III"/>
</dbReference>
<reference evidence="7 8" key="1">
    <citation type="submission" date="2022-05" db="EMBL/GenBank/DDBJ databases">
        <title>Chromosome-level reference genomes for two strains of Caenorhabditis briggsae: an improved platform for comparative genomics.</title>
        <authorList>
            <person name="Stevens L."/>
            <person name="Andersen E.C."/>
        </authorList>
    </citation>
    <scope>NUCLEOTIDE SEQUENCE [LARGE SCALE GENOMIC DNA]</scope>
    <source>
        <strain evidence="7">QX1410_ONT</strain>
        <tissue evidence="7">Whole-organism</tissue>
    </source>
</reference>
<feature type="compositionally biased region" description="Low complexity" evidence="4">
    <location>
        <begin position="203"/>
        <end position="220"/>
    </location>
</feature>
<dbReference type="InterPro" id="IPR001611">
    <property type="entry name" value="Leu-rich_rpt"/>
</dbReference>
<evidence type="ECO:0000256" key="5">
    <source>
        <dbReference type="SAM" id="Phobius"/>
    </source>
</evidence>
<evidence type="ECO:0000259" key="6">
    <source>
        <dbReference type="Pfam" id="PF23598"/>
    </source>
</evidence>
<feature type="compositionally biased region" description="Basic and acidic residues" evidence="4">
    <location>
        <begin position="222"/>
        <end position="238"/>
    </location>
</feature>
<evidence type="ECO:0000256" key="1">
    <source>
        <dbReference type="ARBA" id="ARBA00022614"/>
    </source>
</evidence>
<keyword evidence="2" id="KW-0677">Repeat</keyword>
<dbReference type="PANTHER" id="PTHR45752">
    <property type="entry name" value="LEUCINE-RICH REPEAT-CONTAINING"/>
    <property type="match status" value="1"/>
</dbReference>
<dbReference type="Pfam" id="PF23598">
    <property type="entry name" value="LRR_14"/>
    <property type="match status" value="1"/>
</dbReference>
<dbReference type="AlphaFoldDB" id="A0AAE9DEW8"/>
<dbReference type="SUPFAM" id="SSF52058">
    <property type="entry name" value="L domain-like"/>
    <property type="match status" value="1"/>
</dbReference>
<feature type="domain" description="Disease resistance R13L4/SHOC-2-like LRR" evidence="6">
    <location>
        <begin position="6"/>
        <end position="115"/>
    </location>
</feature>
<gene>
    <name evidence="7" type="ORF">L3Y34_002250</name>
</gene>
<dbReference type="KEGG" id="cbr:CBG_03577"/>
<dbReference type="InterPro" id="IPR050715">
    <property type="entry name" value="LRR-SigEffector_domain"/>
</dbReference>
<dbReference type="PANTHER" id="PTHR45752:SF187">
    <property type="entry name" value="LEUCINE-RICH REPEAT AND IQ DOMAIN-CONTAINING PROTEIN 4"/>
    <property type="match status" value="1"/>
</dbReference>
<evidence type="ECO:0000313" key="8">
    <source>
        <dbReference type="Proteomes" id="UP000827892"/>
    </source>
</evidence>
<protein>
    <recommendedName>
        <fullName evidence="6">Disease resistance R13L4/SHOC-2-like LRR domain-containing protein</fullName>
    </recommendedName>
</protein>
<name>A0AAE9DEW8_CAEBR</name>
<feature type="region of interest" description="Disordered" evidence="4">
    <location>
        <begin position="156"/>
        <end position="238"/>
    </location>
</feature>
<dbReference type="Gene3D" id="3.80.10.10">
    <property type="entry name" value="Ribonuclease Inhibitor"/>
    <property type="match status" value="1"/>
</dbReference>
<feature type="transmembrane region" description="Helical" evidence="5">
    <location>
        <begin position="247"/>
        <end position="272"/>
    </location>
</feature>
<dbReference type="InterPro" id="IPR032675">
    <property type="entry name" value="LRR_dom_sf"/>
</dbReference>
<dbReference type="OMA" id="WIVDKWV"/>
<dbReference type="InterPro" id="IPR055414">
    <property type="entry name" value="LRR_R13L4/SHOC2-like"/>
</dbReference>
<dbReference type="InterPro" id="IPR003591">
    <property type="entry name" value="Leu-rich_rpt_typical-subtyp"/>
</dbReference>
<dbReference type="PROSITE" id="PS51450">
    <property type="entry name" value="LRR"/>
    <property type="match status" value="1"/>
</dbReference>
<sequence>MSAPKYSLTELRNLQEDDELDLSACGIKDFPNAIVQLTRLTKLDISSNSIAYLPESFCKMTKLIRLDFGNNQLDHLPDGIGYLTSLQHLNLYNNKLEDLPLSFANLKSLKWLDLKKNPLNSKLLAIAGNCGTDAECKTAAKQVVNVYMGDRQKQIDNQKAQEAKHKAKVQKAQEEEKIRKHQEKKKKELETKNDEKDAKHHAASNNKSSHSTPPQQQQQKAQKKETSPQKKDEKKTTERRRGFFSKLFGFIWSCVFYLTIILATSSTIAIGLDCAGKGTPIPGSAPLCKDISLIGSGNKPSANFAQNVKKTYGTVFNGYHGQAKPHLNSIHSSISKQWKQFTKSDFGKQVEQVLFKVHAWIVDKWVKTQRFVQAQWANVNSWWKKDGQKTFGPALEGFKLGLKMVFQFVLDILSNVATLLMHFAVRVKTFFVAFADGGFNAAMKTLNH</sequence>
<keyword evidence="5" id="KW-0472">Membrane</keyword>
<evidence type="ECO:0000313" key="7">
    <source>
        <dbReference type="EMBL" id="ULU02534.1"/>
    </source>
</evidence>
<evidence type="ECO:0000256" key="2">
    <source>
        <dbReference type="ARBA" id="ARBA00022737"/>
    </source>
</evidence>
<comment type="similarity">
    <text evidence="3">Belongs to the SHOC2 family.</text>
</comment>
<feature type="compositionally biased region" description="Basic and acidic residues" evidence="4">
    <location>
        <begin position="185"/>
        <end position="200"/>
    </location>
</feature>
<dbReference type="EMBL" id="CP090893">
    <property type="protein sequence ID" value="ULU02534.1"/>
    <property type="molecule type" value="Genomic_DNA"/>
</dbReference>
<accession>A0AAE9DEW8</accession>